<evidence type="ECO:0000256" key="1">
    <source>
        <dbReference type="SAM" id="MobiDB-lite"/>
    </source>
</evidence>
<feature type="region of interest" description="Disordered" evidence="1">
    <location>
        <begin position="104"/>
        <end position="126"/>
    </location>
</feature>
<organism evidence="2 3">
    <name type="scientific">Brassica carinata</name>
    <name type="common">Ethiopian mustard</name>
    <name type="synonym">Abyssinian cabbage</name>
    <dbReference type="NCBI Taxonomy" id="52824"/>
    <lineage>
        <taxon>Eukaryota</taxon>
        <taxon>Viridiplantae</taxon>
        <taxon>Streptophyta</taxon>
        <taxon>Embryophyta</taxon>
        <taxon>Tracheophyta</taxon>
        <taxon>Spermatophyta</taxon>
        <taxon>Magnoliopsida</taxon>
        <taxon>eudicotyledons</taxon>
        <taxon>Gunneridae</taxon>
        <taxon>Pentapetalae</taxon>
        <taxon>rosids</taxon>
        <taxon>malvids</taxon>
        <taxon>Brassicales</taxon>
        <taxon>Brassicaceae</taxon>
        <taxon>Brassiceae</taxon>
        <taxon>Brassica</taxon>
    </lineage>
</organism>
<dbReference type="AlphaFoldDB" id="A0A8X7P2B8"/>
<dbReference type="EMBL" id="JAAMPC010000146">
    <property type="protein sequence ID" value="KAG2243806.1"/>
    <property type="molecule type" value="Genomic_DNA"/>
</dbReference>
<sequence length="187" mass="21209">MSNSDEEETIAIAHLQSILQWRRPLHSKRRASRDSAAKGKKNSTWDDQEMNTEDAGSAKKMEEVMILKKAAAKMGVKQMSSTAYLSEPEEEAMIMGPRAIYSFPEGSHRHRPRPASKTSSSGAEGFQGSRLLPEMMWYKPQNRLFMDKEESERAAHENILLFLDSLMKAKEEARVLQQPSQGLKIQN</sequence>
<reference evidence="2 3" key="1">
    <citation type="submission" date="2020-02" db="EMBL/GenBank/DDBJ databases">
        <authorList>
            <person name="Ma Q."/>
            <person name="Huang Y."/>
            <person name="Song X."/>
            <person name="Pei D."/>
        </authorList>
    </citation>
    <scope>NUCLEOTIDE SEQUENCE [LARGE SCALE GENOMIC DNA]</scope>
    <source>
        <strain evidence="2">Sxm20200214</strain>
        <tissue evidence="2">Leaf</tissue>
    </source>
</reference>
<evidence type="ECO:0000313" key="2">
    <source>
        <dbReference type="EMBL" id="KAG2243806.1"/>
    </source>
</evidence>
<proteinExistence type="predicted"/>
<keyword evidence="3" id="KW-1185">Reference proteome</keyword>
<accession>A0A8X7P2B8</accession>
<protein>
    <submittedName>
        <fullName evidence="2">Uncharacterized protein</fullName>
    </submittedName>
</protein>
<comment type="caution">
    <text evidence="2">The sequence shown here is derived from an EMBL/GenBank/DDBJ whole genome shotgun (WGS) entry which is preliminary data.</text>
</comment>
<evidence type="ECO:0000313" key="3">
    <source>
        <dbReference type="Proteomes" id="UP000886595"/>
    </source>
</evidence>
<gene>
    <name evidence="2" type="ORF">Bca52824_094346</name>
</gene>
<feature type="region of interest" description="Disordered" evidence="1">
    <location>
        <begin position="22"/>
        <end position="59"/>
    </location>
</feature>
<dbReference type="Proteomes" id="UP000886595">
    <property type="component" value="Unassembled WGS sequence"/>
</dbReference>
<name>A0A8X7P2B8_BRACI</name>